<evidence type="ECO:0000256" key="2">
    <source>
        <dbReference type="ARBA" id="ARBA00022737"/>
    </source>
</evidence>
<dbReference type="Gene3D" id="3.30.160.60">
    <property type="entry name" value="Classic Zinc Finger"/>
    <property type="match status" value="1"/>
</dbReference>
<evidence type="ECO:0000256" key="1">
    <source>
        <dbReference type="ARBA" id="ARBA00022723"/>
    </source>
</evidence>
<dbReference type="AlphaFoldDB" id="A0AAD4JTM4"/>
<evidence type="ECO:0000259" key="6">
    <source>
        <dbReference type="PROSITE" id="PS50157"/>
    </source>
</evidence>
<dbReference type="PROSITE" id="PS50157">
    <property type="entry name" value="ZINC_FINGER_C2H2_2"/>
    <property type="match status" value="1"/>
</dbReference>
<proteinExistence type="predicted"/>
<evidence type="ECO:0000313" key="7">
    <source>
        <dbReference type="EMBL" id="KAH8358700.1"/>
    </source>
</evidence>
<dbReference type="SUPFAM" id="SSF57667">
    <property type="entry name" value="beta-beta-alpha zinc fingers"/>
    <property type="match status" value="1"/>
</dbReference>
<accession>A0AAD4JTM4</accession>
<keyword evidence="1" id="KW-0479">Metal-binding</keyword>
<dbReference type="PROSITE" id="PS00028">
    <property type="entry name" value="ZINC_FINGER_C2H2_1"/>
    <property type="match status" value="1"/>
</dbReference>
<feature type="domain" description="C2H2-type" evidence="6">
    <location>
        <begin position="223"/>
        <end position="252"/>
    </location>
</feature>
<keyword evidence="8" id="KW-1185">Reference proteome</keyword>
<keyword evidence="3 5" id="KW-0863">Zinc-finger</keyword>
<dbReference type="InterPro" id="IPR050752">
    <property type="entry name" value="C2H2-ZF_domain"/>
</dbReference>
<dbReference type="GO" id="GO:0000978">
    <property type="term" value="F:RNA polymerase II cis-regulatory region sequence-specific DNA binding"/>
    <property type="evidence" value="ECO:0007669"/>
    <property type="project" value="TreeGrafter"/>
</dbReference>
<dbReference type="SMART" id="SM00355">
    <property type="entry name" value="ZnF_C2H2"/>
    <property type="match status" value="4"/>
</dbReference>
<keyword evidence="2" id="KW-0677">Repeat</keyword>
<name>A0AAD4JTM4_9MUSC</name>
<evidence type="ECO:0000313" key="8">
    <source>
        <dbReference type="Proteomes" id="UP001200034"/>
    </source>
</evidence>
<comment type="caution">
    <text evidence="7">The sequence shown here is derived from an EMBL/GenBank/DDBJ whole genome shotgun (WGS) entry which is preliminary data.</text>
</comment>
<sequence length="336" mass="38335">QITPITVPVYELPQYVLVDTIIVTERFARDNNISVATTISKSLANKLQIWKTDDVSNTQPARASNSTVHHVVVPPKHMIDRGVMTTATENSFPTRSRALQTETRTMVDVSIQCERDSTDEWDLALEKSPATCTDDDQESKFLAFVSENTSMFPNGMLECRKCGEVSSVLQEHQSHMALHFAPAVLCAACGKMVRNEFYMKQHNSRCPARCSSKTIIRRRLKRIKCPHLQCGVMVCTSRELTKHIQTHLGESLYCCLRCRKRFATSAHFLVHRLMEAACSKAKHIYLGERVSRHSRSVTSKRCTVCRKQFNSSSDAAWHKRRCILVYQQRLMKLLRT</sequence>
<dbReference type="InterPro" id="IPR013087">
    <property type="entry name" value="Znf_C2H2_type"/>
</dbReference>
<keyword evidence="4" id="KW-0862">Zinc</keyword>
<feature type="non-terminal residue" evidence="7">
    <location>
        <position position="1"/>
    </location>
</feature>
<dbReference type="PANTHER" id="PTHR24384">
    <property type="entry name" value="FINGER PUTATIVE TRANSCRIPTION FACTOR FAMILY-RELATED"/>
    <property type="match status" value="1"/>
</dbReference>
<organism evidence="7 8">
    <name type="scientific">Drosophila rubida</name>
    <dbReference type="NCBI Taxonomy" id="30044"/>
    <lineage>
        <taxon>Eukaryota</taxon>
        <taxon>Metazoa</taxon>
        <taxon>Ecdysozoa</taxon>
        <taxon>Arthropoda</taxon>
        <taxon>Hexapoda</taxon>
        <taxon>Insecta</taxon>
        <taxon>Pterygota</taxon>
        <taxon>Neoptera</taxon>
        <taxon>Endopterygota</taxon>
        <taxon>Diptera</taxon>
        <taxon>Brachycera</taxon>
        <taxon>Muscomorpha</taxon>
        <taxon>Ephydroidea</taxon>
        <taxon>Drosophilidae</taxon>
        <taxon>Drosophila</taxon>
    </lineage>
</organism>
<reference evidence="7" key="1">
    <citation type="journal article" date="2021" name="Mol. Ecol. Resour.">
        <title>Phylogenomic analyses of the genus Drosophila reveals genomic signals of climate adaptation.</title>
        <authorList>
            <person name="Li F."/>
            <person name="Rane R.V."/>
            <person name="Luria V."/>
            <person name="Xiong Z."/>
            <person name="Chen J."/>
            <person name="Li Z."/>
            <person name="Catullo R.A."/>
            <person name="Griffin P.C."/>
            <person name="Schiffer M."/>
            <person name="Pearce S."/>
            <person name="Lee S.F."/>
            <person name="McElroy K."/>
            <person name="Stocker A."/>
            <person name="Shirriffs J."/>
            <person name="Cockerell F."/>
            <person name="Coppin C."/>
            <person name="Sgro C.M."/>
            <person name="Karger A."/>
            <person name="Cain J.W."/>
            <person name="Weber J.A."/>
            <person name="Santpere G."/>
            <person name="Kirschner M.W."/>
            <person name="Hoffmann A.A."/>
            <person name="Oakeshott J.G."/>
            <person name="Zhang G."/>
        </authorList>
    </citation>
    <scope>NUCLEOTIDE SEQUENCE</scope>
    <source>
        <strain evidence="7">BGI-SZ-2011g</strain>
    </source>
</reference>
<dbReference type="PANTHER" id="PTHR24384:SF244">
    <property type="entry name" value="ZINC FINGER PROTEIN OZF-LIKE"/>
    <property type="match status" value="1"/>
</dbReference>
<dbReference type="EMBL" id="JAJJHW010003409">
    <property type="protein sequence ID" value="KAH8358700.1"/>
    <property type="molecule type" value="Genomic_DNA"/>
</dbReference>
<evidence type="ECO:0000256" key="4">
    <source>
        <dbReference type="ARBA" id="ARBA00022833"/>
    </source>
</evidence>
<gene>
    <name evidence="7" type="ORF">KR093_001850</name>
</gene>
<dbReference type="GO" id="GO:0008270">
    <property type="term" value="F:zinc ion binding"/>
    <property type="evidence" value="ECO:0007669"/>
    <property type="project" value="UniProtKB-KW"/>
</dbReference>
<dbReference type="GO" id="GO:0000981">
    <property type="term" value="F:DNA-binding transcription factor activity, RNA polymerase II-specific"/>
    <property type="evidence" value="ECO:0007669"/>
    <property type="project" value="TreeGrafter"/>
</dbReference>
<evidence type="ECO:0000256" key="3">
    <source>
        <dbReference type="ARBA" id="ARBA00022771"/>
    </source>
</evidence>
<evidence type="ECO:0000256" key="5">
    <source>
        <dbReference type="PROSITE-ProRule" id="PRU00042"/>
    </source>
</evidence>
<protein>
    <recommendedName>
        <fullName evidence="6">C2H2-type domain-containing protein</fullName>
    </recommendedName>
</protein>
<dbReference type="InterPro" id="IPR036236">
    <property type="entry name" value="Znf_C2H2_sf"/>
</dbReference>
<dbReference type="Proteomes" id="UP001200034">
    <property type="component" value="Unassembled WGS sequence"/>
</dbReference>